<dbReference type="EMBL" id="CAJVQA010041156">
    <property type="protein sequence ID" value="CAG8813678.1"/>
    <property type="molecule type" value="Genomic_DNA"/>
</dbReference>
<evidence type="ECO:0000313" key="1">
    <source>
        <dbReference type="EMBL" id="CAG8813678.1"/>
    </source>
</evidence>
<gene>
    <name evidence="1" type="ORF">CPELLU_LOCUS18944</name>
</gene>
<comment type="caution">
    <text evidence="1">The sequence shown here is derived from an EMBL/GenBank/DDBJ whole genome shotgun (WGS) entry which is preliminary data.</text>
</comment>
<dbReference type="AlphaFoldDB" id="A0A9N9K6I4"/>
<protein>
    <submittedName>
        <fullName evidence="1">12326_t:CDS:1</fullName>
    </submittedName>
</protein>
<accession>A0A9N9K6I4</accession>
<name>A0A9N9K6I4_9GLOM</name>
<feature type="non-terminal residue" evidence="1">
    <location>
        <position position="1"/>
    </location>
</feature>
<evidence type="ECO:0000313" key="2">
    <source>
        <dbReference type="Proteomes" id="UP000789759"/>
    </source>
</evidence>
<sequence length="51" mass="5713">NALVDQTIEITTHKKSKKGQRGIRIDGQIGELNETNKLGIMNKMDDNMDEA</sequence>
<reference evidence="1" key="1">
    <citation type="submission" date="2021-06" db="EMBL/GenBank/DDBJ databases">
        <authorList>
            <person name="Kallberg Y."/>
            <person name="Tangrot J."/>
            <person name="Rosling A."/>
        </authorList>
    </citation>
    <scope>NUCLEOTIDE SEQUENCE</scope>
    <source>
        <strain evidence="1">FL966</strain>
    </source>
</reference>
<proteinExistence type="predicted"/>
<keyword evidence="2" id="KW-1185">Reference proteome</keyword>
<feature type="non-terminal residue" evidence="1">
    <location>
        <position position="51"/>
    </location>
</feature>
<organism evidence="1 2">
    <name type="scientific">Cetraspora pellucida</name>
    <dbReference type="NCBI Taxonomy" id="1433469"/>
    <lineage>
        <taxon>Eukaryota</taxon>
        <taxon>Fungi</taxon>
        <taxon>Fungi incertae sedis</taxon>
        <taxon>Mucoromycota</taxon>
        <taxon>Glomeromycotina</taxon>
        <taxon>Glomeromycetes</taxon>
        <taxon>Diversisporales</taxon>
        <taxon>Gigasporaceae</taxon>
        <taxon>Cetraspora</taxon>
    </lineage>
</organism>
<dbReference type="Proteomes" id="UP000789759">
    <property type="component" value="Unassembled WGS sequence"/>
</dbReference>